<dbReference type="PROSITE" id="PS51257">
    <property type="entry name" value="PROKAR_LIPOPROTEIN"/>
    <property type="match status" value="1"/>
</dbReference>
<keyword evidence="3" id="KW-1185">Reference proteome</keyword>
<dbReference type="EMBL" id="QENY01000017">
    <property type="protein sequence ID" value="PVX50623.1"/>
    <property type="molecule type" value="Genomic_DNA"/>
</dbReference>
<evidence type="ECO:0000313" key="3">
    <source>
        <dbReference type="Proteomes" id="UP000245870"/>
    </source>
</evidence>
<gene>
    <name evidence="2" type="ORF">C7379_11721</name>
</gene>
<organism evidence="2 3">
    <name type="scientific">Hallella colorans</name>
    <dbReference type="NCBI Taxonomy" id="1703337"/>
    <lineage>
        <taxon>Bacteria</taxon>
        <taxon>Pseudomonadati</taxon>
        <taxon>Bacteroidota</taxon>
        <taxon>Bacteroidia</taxon>
        <taxon>Bacteroidales</taxon>
        <taxon>Prevotellaceae</taxon>
        <taxon>Hallella</taxon>
    </lineage>
</organism>
<sequence>MKKLSILSIAIIASLTIVSCNSKKTNSAKGVDTVQSSAETEAQSAGIAGIYTSTGDFEGWHCVLDEDGTGMESAVYSNGDQEIDIPFKWKISDGKIIFTFDTDGASVTNQDAKYEEIVNAAMQGYSEPRECNIKVEGKNVTIDGEGIYPTYELNVLGDE</sequence>
<name>A0A2U0U2W7_9BACT</name>
<dbReference type="AlphaFoldDB" id="A0A2U0U2W7"/>
<proteinExistence type="predicted"/>
<evidence type="ECO:0000256" key="1">
    <source>
        <dbReference type="SAM" id="SignalP"/>
    </source>
</evidence>
<dbReference type="Proteomes" id="UP000245870">
    <property type="component" value="Unassembled WGS sequence"/>
</dbReference>
<protein>
    <recommendedName>
        <fullName evidence="4">Lipocalin-like protein</fullName>
    </recommendedName>
</protein>
<evidence type="ECO:0008006" key="4">
    <source>
        <dbReference type="Google" id="ProtNLM"/>
    </source>
</evidence>
<reference evidence="2 3" key="1">
    <citation type="submission" date="2018-05" db="EMBL/GenBank/DDBJ databases">
        <title>Genomic Encyclopedia of Type Strains, Phase IV (KMG-IV): sequencing the most valuable type-strain genomes for metagenomic binning, comparative biology and taxonomic classification.</title>
        <authorList>
            <person name="Goeker M."/>
        </authorList>
    </citation>
    <scope>NUCLEOTIDE SEQUENCE [LARGE SCALE GENOMIC DNA]</scope>
    <source>
        <strain evidence="2 3">DSM 100333</strain>
    </source>
</reference>
<keyword evidence="1" id="KW-0732">Signal</keyword>
<feature type="signal peptide" evidence="1">
    <location>
        <begin position="1"/>
        <end position="19"/>
    </location>
</feature>
<feature type="chain" id="PRO_5015750575" description="Lipocalin-like protein" evidence="1">
    <location>
        <begin position="20"/>
        <end position="159"/>
    </location>
</feature>
<evidence type="ECO:0000313" key="2">
    <source>
        <dbReference type="EMBL" id="PVX50623.1"/>
    </source>
</evidence>
<accession>A0A2U0U2W7</accession>
<comment type="caution">
    <text evidence="2">The sequence shown here is derived from an EMBL/GenBank/DDBJ whole genome shotgun (WGS) entry which is preliminary data.</text>
</comment>